<dbReference type="Gene3D" id="3.20.20.70">
    <property type="entry name" value="Aldolase class I"/>
    <property type="match status" value="1"/>
</dbReference>
<evidence type="ECO:0000256" key="5">
    <source>
        <dbReference type="ARBA" id="ARBA00024042"/>
    </source>
</evidence>
<dbReference type="AlphaFoldDB" id="A0A6J6GZN0"/>
<dbReference type="InterPro" id="IPR012133">
    <property type="entry name" value="Alpha-hydoxy_acid_DH_FMN"/>
</dbReference>
<comment type="similarity">
    <text evidence="5">Belongs to the FMN-dependent alpha-hydroxy acid dehydrogenase family.</text>
</comment>
<evidence type="ECO:0000256" key="4">
    <source>
        <dbReference type="ARBA" id="ARBA00023002"/>
    </source>
</evidence>
<proteinExistence type="inferred from homology"/>
<dbReference type="CDD" id="cd02809">
    <property type="entry name" value="alpha_hydroxyacid_oxid_FMN"/>
    <property type="match status" value="1"/>
</dbReference>
<evidence type="ECO:0000256" key="1">
    <source>
        <dbReference type="ARBA" id="ARBA00001917"/>
    </source>
</evidence>
<evidence type="ECO:0000259" key="6">
    <source>
        <dbReference type="PROSITE" id="PS51349"/>
    </source>
</evidence>
<feature type="domain" description="FMN hydroxy acid dehydrogenase" evidence="6">
    <location>
        <begin position="23"/>
        <end position="406"/>
    </location>
</feature>
<reference evidence="7" key="1">
    <citation type="submission" date="2020-05" db="EMBL/GenBank/DDBJ databases">
        <authorList>
            <person name="Chiriac C."/>
            <person name="Salcher M."/>
            <person name="Ghai R."/>
            <person name="Kavagutti S V."/>
        </authorList>
    </citation>
    <scope>NUCLEOTIDE SEQUENCE</scope>
</reference>
<evidence type="ECO:0000256" key="2">
    <source>
        <dbReference type="ARBA" id="ARBA00022630"/>
    </source>
</evidence>
<dbReference type="GO" id="GO:0010181">
    <property type="term" value="F:FMN binding"/>
    <property type="evidence" value="ECO:0007669"/>
    <property type="project" value="InterPro"/>
</dbReference>
<evidence type="ECO:0000313" key="7">
    <source>
        <dbReference type="EMBL" id="CAB4606862.1"/>
    </source>
</evidence>
<protein>
    <submittedName>
        <fullName evidence="7">Unannotated protein</fullName>
    </submittedName>
</protein>
<accession>A0A6J6GZN0</accession>
<comment type="cofactor">
    <cofactor evidence="1">
        <name>FMN</name>
        <dbReference type="ChEBI" id="CHEBI:58210"/>
    </cofactor>
</comment>
<dbReference type="PROSITE" id="PS51349">
    <property type="entry name" value="FMN_HYDROXY_ACID_DH_2"/>
    <property type="match status" value="1"/>
</dbReference>
<gene>
    <name evidence="7" type="ORF">UFOPK1874_00168</name>
</gene>
<dbReference type="PANTHER" id="PTHR10578">
    <property type="entry name" value="S -2-HYDROXY-ACID OXIDASE-RELATED"/>
    <property type="match status" value="1"/>
</dbReference>
<dbReference type="EMBL" id="CAEZUX010000007">
    <property type="protein sequence ID" value="CAB4606862.1"/>
    <property type="molecule type" value="Genomic_DNA"/>
</dbReference>
<keyword evidence="4" id="KW-0560">Oxidoreductase</keyword>
<dbReference type="Pfam" id="PF01070">
    <property type="entry name" value="FMN_dh"/>
    <property type="match status" value="1"/>
</dbReference>
<organism evidence="7">
    <name type="scientific">freshwater metagenome</name>
    <dbReference type="NCBI Taxonomy" id="449393"/>
    <lineage>
        <taxon>unclassified sequences</taxon>
        <taxon>metagenomes</taxon>
        <taxon>ecological metagenomes</taxon>
    </lineage>
</organism>
<dbReference type="PIRSF" id="PIRSF000138">
    <property type="entry name" value="Al-hdrx_acd_dh"/>
    <property type="match status" value="1"/>
</dbReference>
<dbReference type="GO" id="GO:0009060">
    <property type="term" value="P:aerobic respiration"/>
    <property type="evidence" value="ECO:0007669"/>
    <property type="project" value="TreeGrafter"/>
</dbReference>
<name>A0A6J6GZN0_9ZZZZ</name>
<dbReference type="InterPro" id="IPR008259">
    <property type="entry name" value="FMN_hydac_DH_AS"/>
</dbReference>
<dbReference type="PROSITE" id="PS00557">
    <property type="entry name" value="FMN_HYDROXY_ACID_DH_1"/>
    <property type="match status" value="1"/>
</dbReference>
<dbReference type="FunFam" id="3.20.20.70:FF:000029">
    <property type="entry name" value="L-lactate dehydrogenase"/>
    <property type="match status" value="1"/>
</dbReference>
<dbReference type="PANTHER" id="PTHR10578:SF107">
    <property type="entry name" value="2-HYDROXYACID OXIDASE 1"/>
    <property type="match status" value="1"/>
</dbReference>
<keyword evidence="3" id="KW-0288">FMN</keyword>
<sequence length="407" mass="44279">MGLFRTLRSVASFARPTLSARKRRFDRAANIDDLRLIAKRRLPGGIFDYIDGGAEDEVSLHRNRAAYQHYEFVPRILRDVSGIDTSTTFLGRSLSTPIIFSPTGFTRIAHSQGELAVARVAASHQLPYCLSTLSTRSIEEVAAVSNGPKWFQVYVWRDRALVHDMLTRAESLGYEAIMLTVDTAVLGRRERDVRRGFTLPPKLGPGTIIDGITHPAWTWDFVRHDPITFANISGAAGRSVGTAVTLSDFISEQFDPALSWDDIAWFRERWKGKIILKGVQSAEDAQLALSYGIDAVALSNHGGRQLDGAPAPVDLIAPVVQATNGEIPIICDGGIRRGGDILKAMALGASACTMGRSYLYGLGAAGEAGVEKAFTMLQSELERAMALTGARSIAEVSPSLIRMVPHS</sequence>
<evidence type="ECO:0000256" key="3">
    <source>
        <dbReference type="ARBA" id="ARBA00022643"/>
    </source>
</evidence>
<dbReference type="InterPro" id="IPR013785">
    <property type="entry name" value="Aldolase_TIM"/>
</dbReference>
<dbReference type="SUPFAM" id="SSF51395">
    <property type="entry name" value="FMN-linked oxidoreductases"/>
    <property type="match status" value="1"/>
</dbReference>
<keyword evidence="2" id="KW-0285">Flavoprotein</keyword>
<dbReference type="GO" id="GO:0005886">
    <property type="term" value="C:plasma membrane"/>
    <property type="evidence" value="ECO:0007669"/>
    <property type="project" value="TreeGrafter"/>
</dbReference>
<dbReference type="InterPro" id="IPR037396">
    <property type="entry name" value="FMN_HAD"/>
</dbReference>
<dbReference type="InterPro" id="IPR000262">
    <property type="entry name" value="FMN-dep_DH"/>
</dbReference>
<dbReference type="GO" id="GO:0004459">
    <property type="term" value="F:L-lactate dehydrogenase (NAD+) activity"/>
    <property type="evidence" value="ECO:0007669"/>
    <property type="project" value="TreeGrafter"/>
</dbReference>